<reference evidence="2" key="1">
    <citation type="submission" date="2021-02" db="EMBL/GenBank/DDBJ databases">
        <authorList>
            <person name="Palmer J.M."/>
        </authorList>
    </citation>
    <scope>NUCLEOTIDE SEQUENCE</scope>
    <source>
        <strain evidence="2">SCRP734</strain>
    </source>
</reference>
<dbReference type="EMBL" id="JAGDFM010000039">
    <property type="protein sequence ID" value="KAG7389861.1"/>
    <property type="molecule type" value="Genomic_DNA"/>
</dbReference>
<dbReference type="OrthoDB" id="94055at2759"/>
<evidence type="ECO:0000256" key="1">
    <source>
        <dbReference type="SAM" id="MobiDB-lite"/>
    </source>
</evidence>
<name>A0A8T1W9B7_9STRA</name>
<organism evidence="2 3">
    <name type="scientific">Phytophthora pseudosyringae</name>
    <dbReference type="NCBI Taxonomy" id="221518"/>
    <lineage>
        <taxon>Eukaryota</taxon>
        <taxon>Sar</taxon>
        <taxon>Stramenopiles</taxon>
        <taxon>Oomycota</taxon>
        <taxon>Peronosporomycetes</taxon>
        <taxon>Peronosporales</taxon>
        <taxon>Peronosporaceae</taxon>
        <taxon>Phytophthora</taxon>
    </lineage>
</organism>
<evidence type="ECO:0000313" key="3">
    <source>
        <dbReference type="Proteomes" id="UP000694044"/>
    </source>
</evidence>
<protein>
    <submittedName>
        <fullName evidence="2">Uncharacterized protein</fullName>
    </submittedName>
</protein>
<dbReference type="AlphaFoldDB" id="A0A8T1W9B7"/>
<sequence length="235" mass="25351">MGKSTDRNLAAEKEFASLEQVLVQTANDAAQCLKVLKRNLSDYDSRHGNHFLHTAKSYMRSDMRNAKDISGDLKHVAHQVHKSHKPTKSEVVSARNMMHATAKAMDVLKVTARNYDEKNGRATGVTGAIKNVVGGKSDEDKAAKGGLFGKSDKVVDNHHGGGILGGSPDTVEALVKATVRDNFNLNVLSYQINAAEKSLSPSIVARAKEAVHDVKDKLKGDKSSPTRAGKHSMTP</sequence>
<evidence type="ECO:0000313" key="2">
    <source>
        <dbReference type="EMBL" id="KAG7389861.1"/>
    </source>
</evidence>
<comment type="caution">
    <text evidence="2">The sequence shown here is derived from an EMBL/GenBank/DDBJ whole genome shotgun (WGS) entry which is preliminary data.</text>
</comment>
<gene>
    <name evidence="2" type="ORF">PHYPSEUDO_009374</name>
</gene>
<dbReference type="Proteomes" id="UP000694044">
    <property type="component" value="Unassembled WGS sequence"/>
</dbReference>
<accession>A0A8T1W9B7</accession>
<feature type="region of interest" description="Disordered" evidence="1">
    <location>
        <begin position="212"/>
        <end position="235"/>
    </location>
</feature>
<feature type="compositionally biased region" description="Basic and acidic residues" evidence="1">
    <location>
        <begin position="212"/>
        <end position="224"/>
    </location>
</feature>
<keyword evidence="3" id="KW-1185">Reference proteome</keyword>
<proteinExistence type="predicted"/>